<feature type="compositionally biased region" description="Low complexity" evidence="1">
    <location>
        <begin position="181"/>
        <end position="193"/>
    </location>
</feature>
<name>A0A1Q9E5A4_SYMMI</name>
<gene>
    <name evidence="2" type="ORF">AK812_SmicGene14530</name>
</gene>
<evidence type="ECO:0000313" key="3">
    <source>
        <dbReference type="Proteomes" id="UP000186817"/>
    </source>
</evidence>
<dbReference type="EMBL" id="LSRX01000260">
    <property type="protein sequence ID" value="OLQ02610.1"/>
    <property type="molecule type" value="Genomic_DNA"/>
</dbReference>
<evidence type="ECO:0000313" key="2">
    <source>
        <dbReference type="EMBL" id="OLQ02610.1"/>
    </source>
</evidence>
<accession>A0A1Q9E5A4</accession>
<protein>
    <submittedName>
        <fullName evidence="2">Uncharacterized protein</fullName>
    </submittedName>
</protein>
<sequence>MTLFRVEGQVELSQQGAVLRLIPQGARPPQQPGADVPLNPQAPTTRPTMANILQQAQDGVIVIHGTRLPLTRGRYHRLLNNVARAEGLPSGITGSWSDAAHLRMVRILGEPMRESRRKPMLAIEDENTADQEDIPPLAIQNIVQNNPEENEAPEGTEVPAPAISDMVENNAEDTGVPPQDSSSSSSSSSESESTPPLPTYQQVLQWESDWADTYNTAVWLGEAAGENPKRRKLAHQLLVRIVQYKAKWVKVLPHPDISTNDSGDRVTISDFLAGVCRPLDCKAVKSASVIMDSHVGIVECGSANTLGKLVAEGKLAELPPPIRFSDMPPATSKVDIIIENTGDGCMNVLKILYLEKTVPSKAAMSFCSGTPLVPVFRNGPHAVKKALQQPDSVHVNNLVPRERRLSEGIKFINLHAPECDARNEQTFWILTHIRPESGSPIAGWPEVKVRGMAQNKSRGVSGAQSMTEFPLNTYNLNEDLVKHILPLLYPLLLTTAVVIAGSPGVGKTPTVIAMAMAIGRFHIDRLGLQGVLPGWRRAKSLDNFRQRAPQIQEAIFLDDPSKRKVDVADLKAFVTVDEDGTVEGRYCDARLLRNQMRAYASNDTGEDPKDTKPGDTTLSTDSFMKLVHPLFGDAHLKDKFAVLKRSTVLVFTESALYLRFPSENPDFIIHRIVKNNLHKDLLEEECKPIYNMYKSGVLVYAPEYQAQVDKEQEMIKASVETMSSFSSRDAYVSHCNTQVQTWLRPTRQLPASPEDASDEDPNAQRASMGLPPVFPAIGNGPRPNRLGTFIYPSPAKRMCINVAADAGMTADEESPLYQWIAMGKGIINNIVPKKGKLRSVQKRPAAKKSTTWKDVKYVREKCTVGPRGQRKDQIKWKRTLHQLLRASDEEIINILIADKFIPKWEGMTCPTCSKGTLSKLQLDPRGCLKHRCSHRNCHVWMNPHHLHPLFTEGQGPQAQSLQMQAAHILLKLHRVPQSKIHLLLDINHKAIEDMEKKICKLRQEYVEKKEKEIVLGDGKCWKDIEADEAAFDRRDISQDVEFKHLIKSKDCVMMWEQWAGIIQRGRPETLILRKLQPKITVKRAPGPGAIRKIEWKALGSELLQDRKVILHTDSAKSYKLKLPRVLHDKVVHCKKRVKVNGKWQWQRPHYVRIVTHKLPGTKGKTLKVKSGTQVIDRCWRFLKERVLVNQHTKAGSAFLRAKLRSAQYEYWNRNADLWVEVLEKVLRGDPEAGKDVAVS</sequence>
<dbReference type="AlphaFoldDB" id="A0A1Q9E5A4"/>
<feature type="region of interest" description="Disordered" evidence="1">
    <location>
        <begin position="744"/>
        <end position="769"/>
    </location>
</feature>
<dbReference type="Proteomes" id="UP000186817">
    <property type="component" value="Unassembled WGS sequence"/>
</dbReference>
<evidence type="ECO:0000256" key="1">
    <source>
        <dbReference type="SAM" id="MobiDB-lite"/>
    </source>
</evidence>
<reference evidence="2 3" key="1">
    <citation type="submission" date="2016-02" db="EMBL/GenBank/DDBJ databases">
        <title>Genome analysis of coral dinoflagellate symbionts highlights evolutionary adaptations to a symbiotic lifestyle.</title>
        <authorList>
            <person name="Aranda M."/>
            <person name="Li Y."/>
            <person name="Liew Y.J."/>
            <person name="Baumgarten S."/>
            <person name="Simakov O."/>
            <person name="Wilson M."/>
            <person name="Piel J."/>
            <person name="Ashoor H."/>
            <person name="Bougouffa S."/>
            <person name="Bajic V.B."/>
            <person name="Ryu T."/>
            <person name="Ravasi T."/>
            <person name="Bayer T."/>
            <person name="Micklem G."/>
            <person name="Kim H."/>
            <person name="Bhak J."/>
            <person name="Lajeunesse T.C."/>
            <person name="Voolstra C.R."/>
        </authorList>
    </citation>
    <scope>NUCLEOTIDE SEQUENCE [LARGE SCALE GENOMIC DNA]</scope>
    <source>
        <strain evidence="2 3">CCMP2467</strain>
    </source>
</reference>
<organism evidence="2 3">
    <name type="scientific">Symbiodinium microadriaticum</name>
    <name type="common">Dinoflagellate</name>
    <name type="synonym">Zooxanthella microadriatica</name>
    <dbReference type="NCBI Taxonomy" id="2951"/>
    <lineage>
        <taxon>Eukaryota</taxon>
        <taxon>Sar</taxon>
        <taxon>Alveolata</taxon>
        <taxon>Dinophyceae</taxon>
        <taxon>Suessiales</taxon>
        <taxon>Symbiodiniaceae</taxon>
        <taxon>Symbiodinium</taxon>
    </lineage>
</organism>
<comment type="caution">
    <text evidence="2">The sequence shown here is derived from an EMBL/GenBank/DDBJ whole genome shotgun (WGS) entry which is preliminary data.</text>
</comment>
<proteinExistence type="predicted"/>
<keyword evidence="3" id="KW-1185">Reference proteome</keyword>
<feature type="region of interest" description="Disordered" evidence="1">
    <location>
        <begin position="169"/>
        <end position="198"/>
    </location>
</feature>